<keyword evidence="2" id="KW-1185">Reference proteome</keyword>
<sequence length="1851" mass="209181">MSKKLAPPEADAKACPVIKVTASGDSVSSQDGAKPECSSSFLALPQRDSFSKDTRKSHRPALRVQIPSIEAAAAEQIRPIEKLKLLSQIDKSTLFNTKGLKPPSNGNDIISPSTSLSLAAQPQGSSQEIYLQKQCPNRASSCESITSFDITKEKLRQQQQDQISYKTEQSVSISKIQLSKDFVNPDSPDAATLEFPEIGQSNDCSQKSQNYSWRQRLTKILLLPRVEFTINFLVFLDWLVLASVVFRNPEGKLDFGPTFLGYFVVWPYRLRYLLNFLFIIELSAKACAYFIFFPPVRDPPKVNNKSKLRMGSDAGSRRRALVDAKPTVSPKVMFSILGVLDLTAVTAFWINALLIVILKESYWADWSLLVALSALRPLRLLSVIPQFSSIMRTLYGSLPLLGNLTFFLAYFFLLFGTLGLVLFKGHGRTQCSLDQAIAWPYRYCSGHYESADQTKIKYLEKPRDDYAEPLFSGYICPAPLKCEKTTFKDNEYLTFNTIYFSMLTVYVVSSVEKWTDIMYRIMATVSPWASVFFITCVMTINYWLLTLFVAVIARIFEKLREDKELVKHLASKNSAPAPAVEEGFEFHLVRSSPEAEALSSLPKAESGFGWKRVERGILKALPFLNSVGIVLIAADLLARSQHVGSFAQFPEIYLPINTLLFIESSLQLLKLRHPAVRMARPSTLANVGSKWRAVGTWLHFLFCLASLLLVLFKDLLSDKTINVFSIFPIARFYRLVFAVPRIRALVLALASRFAGIISLLGFILVCILLVAPLSMHLVCLSMKKEEESNDVLAYFSSLPRAMLTLFQIFSGEDWPEVMIEATSVADGLSHPFIIIFFVIWSGFSNFILLNLFVALTMESFELAETLKHRSQVQAYVEGATKACVRKSRNPISFWNPYRYLRPSPSLVSLFRFPKSLTARIPSYLAARLLGDIPHKAKSSEPKHVPLSERDYLNAEFKHSHPMYDTSWFLFQQGNPVRKACQQLTDPDMKGCSLVFNVVVGAAVLVAVVAALINTPQYRLEVMSGPEGRLFLYEIDLTLAAFFLIEFGVRTIADGFLLTPNAYLKHPWYVVEFIVLIIFIVDLGLSHLSLFHFSQVVRGLKAFRALRLMNLVPKVKDTIYGVFIVGFPRILDVSLLMLTLIVPYALYGHLLFPGHGFSCSDSTRASALDCINEFVHPDSGVLMPRAWAEYNDFSFASIGSSMLVLIEILSGEKWVSVMNEVMQFSGEGFSVNGYVNWWYCLYFVLFYVIGTVLVLSMFVAVIIENYRCYTGAARLTSNQRRWIDLRKQLKQTVPSLRPMRAITPMQQWCRRRTTEKEGLWSNILSASHALLLLCLVTEFYGQSWLVSKIKNYTLIPLLCISIADHVMRVLGLGWASFLHSMWVPAHAATAVLALLVTLLSICSSKKFYLYDISNILCLGVTLKLILRSNRLSELAIMAVASLPDILMTLYAWMVLFLTYGILFMQIFGLTRYGEFGSDGANFRSFGVTMLMLFRMTTGESWNDVMHDFSVQGPLCVHMKNNYLHSDCGNPFLALVLFLSFNVLSMFIFANLFVVIVMDNFNYCYDVGASFTLLTRADIRHFKHTWSKFDHHARGYIPSSSLIPFLMSLDSPFAMRYLDPPFRIKALLESYISLNHVDPSDHLAYARWLNANLAQKPRHHHVHHRRRFNIFYLHAMSMEEPGKGLSFTNVLLLLSQYKIVDPDKCLSIQDLLQFKQTRSTIYKNYFKQKALGMCRTWIARRKFLRKLQMKHSSPPVIFVDESSKAGLQIPSPRSTNHACDHSSGSYSLPHHSPTTSTSSSSWFVSPLPTILSSSPFSDSPDIDENTAQHILAALAQSPWAICLDNAVKNNEDI</sequence>
<name>A0ACC2SXK1_9FUNG</name>
<accession>A0ACC2SXK1</accession>
<evidence type="ECO:0000313" key="1">
    <source>
        <dbReference type="EMBL" id="KAJ9067087.1"/>
    </source>
</evidence>
<reference evidence="1" key="1">
    <citation type="submission" date="2022-04" db="EMBL/GenBank/DDBJ databases">
        <title>Genome of the entomopathogenic fungus Entomophthora muscae.</title>
        <authorList>
            <person name="Elya C."/>
            <person name="Lovett B.R."/>
            <person name="Lee E."/>
            <person name="Macias A.M."/>
            <person name="Hajek A.E."/>
            <person name="De Bivort B.L."/>
            <person name="Kasson M.T."/>
            <person name="De Fine Licht H.H."/>
            <person name="Stajich J.E."/>
        </authorList>
    </citation>
    <scope>NUCLEOTIDE SEQUENCE</scope>
    <source>
        <strain evidence="1">Berkeley</strain>
    </source>
</reference>
<protein>
    <submittedName>
        <fullName evidence="1">Uncharacterized protein</fullName>
    </submittedName>
</protein>
<dbReference type="Proteomes" id="UP001165960">
    <property type="component" value="Unassembled WGS sequence"/>
</dbReference>
<evidence type="ECO:0000313" key="2">
    <source>
        <dbReference type="Proteomes" id="UP001165960"/>
    </source>
</evidence>
<organism evidence="1 2">
    <name type="scientific">Entomophthora muscae</name>
    <dbReference type="NCBI Taxonomy" id="34485"/>
    <lineage>
        <taxon>Eukaryota</taxon>
        <taxon>Fungi</taxon>
        <taxon>Fungi incertae sedis</taxon>
        <taxon>Zoopagomycota</taxon>
        <taxon>Entomophthoromycotina</taxon>
        <taxon>Entomophthoromycetes</taxon>
        <taxon>Entomophthorales</taxon>
        <taxon>Entomophthoraceae</taxon>
        <taxon>Entomophthora</taxon>
    </lineage>
</organism>
<proteinExistence type="predicted"/>
<gene>
    <name evidence="1" type="ORF">DSO57_1003001</name>
</gene>
<dbReference type="EMBL" id="QTSX02004267">
    <property type="protein sequence ID" value="KAJ9067087.1"/>
    <property type="molecule type" value="Genomic_DNA"/>
</dbReference>
<comment type="caution">
    <text evidence="1">The sequence shown here is derived from an EMBL/GenBank/DDBJ whole genome shotgun (WGS) entry which is preliminary data.</text>
</comment>